<protein>
    <submittedName>
        <fullName evidence="1">Uncharacterized protein</fullName>
    </submittedName>
</protein>
<dbReference type="Proteomes" id="UP000257109">
    <property type="component" value="Unassembled WGS sequence"/>
</dbReference>
<name>A0A371EVS9_MUCPR</name>
<evidence type="ECO:0000313" key="1">
    <source>
        <dbReference type="EMBL" id="RDX70086.1"/>
    </source>
</evidence>
<accession>A0A371EVS9</accession>
<keyword evidence="2" id="KW-1185">Reference proteome</keyword>
<reference evidence="1" key="1">
    <citation type="submission" date="2018-05" db="EMBL/GenBank/DDBJ databases">
        <title>Draft genome of Mucuna pruriens seed.</title>
        <authorList>
            <person name="Nnadi N.E."/>
            <person name="Vos R."/>
            <person name="Hasami M.H."/>
            <person name="Devisetty U.K."/>
            <person name="Aguiy J.C."/>
        </authorList>
    </citation>
    <scope>NUCLEOTIDE SEQUENCE [LARGE SCALE GENOMIC DNA]</scope>
    <source>
        <strain evidence="1">JCA_2017</strain>
    </source>
</reference>
<gene>
    <name evidence="1" type="ORF">CR513_50711</name>
</gene>
<evidence type="ECO:0000313" key="2">
    <source>
        <dbReference type="Proteomes" id="UP000257109"/>
    </source>
</evidence>
<proteinExistence type="predicted"/>
<feature type="non-terminal residue" evidence="1">
    <location>
        <position position="1"/>
    </location>
</feature>
<comment type="caution">
    <text evidence="1">The sequence shown here is derived from an EMBL/GenBank/DDBJ whole genome shotgun (WGS) entry which is preliminary data.</text>
</comment>
<organism evidence="1 2">
    <name type="scientific">Mucuna pruriens</name>
    <name type="common">Velvet bean</name>
    <name type="synonym">Dolichos pruriens</name>
    <dbReference type="NCBI Taxonomy" id="157652"/>
    <lineage>
        <taxon>Eukaryota</taxon>
        <taxon>Viridiplantae</taxon>
        <taxon>Streptophyta</taxon>
        <taxon>Embryophyta</taxon>
        <taxon>Tracheophyta</taxon>
        <taxon>Spermatophyta</taxon>
        <taxon>Magnoliopsida</taxon>
        <taxon>eudicotyledons</taxon>
        <taxon>Gunneridae</taxon>
        <taxon>Pentapetalae</taxon>
        <taxon>rosids</taxon>
        <taxon>fabids</taxon>
        <taxon>Fabales</taxon>
        <taxon>Fabaceae</taxon>
        <taxon>Papilionoideae</taxon>
        <taxon>50 kb inversion clade</taxon>
        <taxon>NPAAA clade</taxon>
        <taxon>indigoferoid/millettioid clade</taxon>
        <taxon>Phaseoleae</taxon>
        <taxon>Mucuna</taxon>
    </lineage>
</organism>
<dbReference type="AlphaFoldDB" id="A0A371EVS9"/>
<dbReference type="EMBL" id="QJKJ01011841">
    <property type="protein sequence ID" value="RDX70086.1"/>
    <property type="molecule type" value="Genomic_DNA"/>
</dbReference>
<sequence length="69" mass="7639">MVMVSQLISKFSHSKPIRGSDTVHVIIAFNLLQRTSSEIPLLDHLTLDNNLRAMARCLSVLLGPGQCNH</sequence>